<proteinExistence type="predicted"/>
<feature type="domain" description="Reverse transcriptase zinc-binding" evidence="1">
    <location>
        <begin position="75"/>
        <end position="165"/>
    </location>
</feature>
<evidence type="ECO:0000313" key="2">
    <source>
        <dbReference type="EMBL" id="KAL0394946.1"/>
    </source>
</evidence>
<dbReference type="EMBL" id="JACGWN010000016">
    <property type="protein sequence ID" value="KAL0394946.1"/>
    <property type="molecule type" value="Genomic_DNA"/>
</dbReference>
<protein>
    <recommendedName>
        <fullName evidence="1">Reverse transcriptase zinc-binding domain-containing protein</fullName>
    </recommendedName>
</protein>
<dbReference type="Pfam" id="PF13966">
    <property type="entry name" value="zf-RVT"/>
    <property type="match status" value="1"/>
</dbReference>
<reference evidence="2" key="2">
    <citation type="journal article" date="2024" name="Plant">
        <title>Genomic evolution and insights into agronomic trait innovations of Sesamum species.</title>
        <authorList>
            <person name="Miao H."/>
            <person name="Wang L."/>
            <person name="Qu L."/>
            <person name="Liu H."/>
            <person name="Sun Y."/>
            <person name="Le M."/>
            <person name="Wang Q."/>
            <person name="Wei S."/>
            <person name="Zheng Y."/>
            <person name="Lin W."/>
            <person name="Duan Y."/>
            <person name="Cao H."/>
            <person name="Xiong S."/>
            <person name="Wang X."/>
            <person name="Wei L."/>
            <person name="Li C."/>
            <person name="Ma Q."/>
            <person name="Ju M."/>
            <person name="Zhao R."/>
            <person name="Li G."/>
            <person name="Mu C."/>
            <person name="Tian Q."/>
            <person name="Mei H."/>
            <person name="Zhang T."/>
            <person name="Gao T."/>
            <person name="Zhang H."/>
        </authorList>
    </citation>
    <scope>NUCLEOTIDE SEQUENCE</scope>
    <source>
        <strain evidence="2">KEN1</strain>
    </source>
</reference>
<dbReference type="InterPro" id="IPR026960">
    <property type="entry name" value="RVT-Znf"/>
</dbReference>
<sequence length="247" mass="28659">MPWLPRPHSFQLIVQPRSLPEGATVAELITRNGWNEERVLSEFESCNASCVLSIKLPESKSRDVLVWHYEKSGKFFVRSAYSLACDMEDQAHPSLQARNWSFIWKARVCPKMQLFTWRLCKNSLATITNLRSRGIKVEEGCPLCGWVEEDIKHTLLLCPLARKVWALSNLPWRIISNYKTDSEDWVRNVAGSLDDREFTVFLTFCWSIWQHRNLVVFEGKRIHAQLIVSMVRREVLLMEQGLLAAPD</sequence>
<reference evidence="2" key="1">
    <citation type="submission" date="2020-06" db="EMBL/GenBank/DDBJ databases">
        <authorList>
            <person name="Li T."/>
            <person name="Hu X."/>
            <person name="Zhang T."/>
            <person name="Song X."/>
            <person name="Zhang H."/>
            <person name="Dai N."/>
            <person name="Sheng W."/>
            <person name="Hou X."/>
            <person name="Wei L."/>
        </authorList>
    </citation>
    <scope>NUCLEOTIDE SEQUENCE</scope>
    <source>
        <strain evidence="2">KEN1</strain>
        <tissue evidence="2">Leaf</tissue>
    </source>
</reference>
<gene>
    <name evidence="2" type="ORF">Slati_4460800</name>
</gene>
<accession>A0AAW2STR5</accession>
<evidence type="ECO:0000259" key="1">
    <source>
        <dbReference type="Pfam" id="PF13966"/>
    </source>
</evidence>
<dbReference type="AlphaFoldDB" id="A0AAW2STR5"/>
<organism evidence="2">
    <name type="scientific">Sesamum latifolium</name>
    <dbReference type="NCBI Taxonomy" id="2727402"/>
    <lineage>
        <taxon>Eukaryota</taxon>
        <taxon>Viridiplantae</taxon>
        <taxon>Streptophyta</taxon>
        <taxon>Embryophyta</taxon>
        <taxon>Tracheophyta</taxon>
        <taxon>Spermatophyta</taxon>
        <taxon>Magnoliopsida</taxon>
        <taxon>eudicotyledons</taxon>
        <taxon>Gunneridae</taxon>
        <taxon>Pentapetalae</taxon>
        <taxon>asterids</taxon>
        <taxon>lamiids</taxon>
        <taxon>Lamiales</taxon>
        <taxon>Pedaliaceae</taxon>
        <taxon>Sesamum</taxon>
    </lineage>
</organism>
<comment type="caution">
    <text evidence="2">The sequence shown here is derived from an EMBL/GenBank/DDBJ whole genome shotgun (WGS) entry which is preliminary data.</text>
</comment>
<name>A0AAW2STR5_9LAMI</name>